<dbReference type="InterPro" id="IPR003593">
    <property type="entry name" value="AAA+_ATPase"/>
</dbReference>
<dbReference type="InterPro" id="IPR043926">
    <property type="entry name" value="ABCG_dom"/>
</dbReference>
<feature type="transmembrane region" description="Helical" evidence="9">
    <location>
        <begin position="1233"/>
        <end position="1259"/>
    </location>
</feature>
<evidence type="ECO:0000256" key="7">
    <source>
        <dbReference type="ARBA" id="ARBA00023136"/>
    </source>
</evidence>
<dbReference type="InterPro" id="IPR006553">
    <property type="entry name" value="Leu-rich_rpt_Cys-con_subtyp"/>
</dbReference>
<dbReference type="OrthoDB" id="66620at2759"/>
<comment type="caution">
    <text evidence="12">The sequence shown here is derived from an EMBL/GenBank/DDBJ whole genome shotgun (WGS) entry which is preliminary data.</text>
</comment>
<dbReference type="PROSITE" id="PS50893">
    <property type="entry name" value="ABC_TRANSPORTER_2"/>
    <property type="match status" value="1"/>
</dbReference>
<feature type="signal peptide" evidence="10">
    <location>
        <begin position="1"/>
        <end position="15"/>
    </location>
</feature>
<evidence type="ECO:0000256" key="8">
    <source>
        <dbReference type="SAM" id="MobiDB-lite"/>
    </source>
</evidence>
<evidence type="ECO:0000256" key="5">
    <source>
        <dbReference type="ARBA" id="ARBA00022840"/>
    </source>
</evidence>
<feature type="compositionally biased region" description="Acidic residues" evidence="8">
    <location>
        <begin position="1516"/>
        <end position="1539"/>
    </location>
</feature>
<dbReference type="Pfam" id="PF25372">
    <property type="entry name" value="DUF7885"/>
    <property type="match status" value="1"/>
</dbReference>
<feature type="domain" description="ABC transporter" evidence="11">
    <location>
        <begin position="725"/>
        <end position="957"/>
    </location>
</feature>
<accession>A0A2P6N535</accession>
<keyword evidence="6 9" id="KW-1133">Transmembrane helix</keyword>
<feature type="region of interest" description="Disordered" evidence="8">
    <location>
        <begin position="1462"/>
        <end position="1499"/>
    </location>
</feature>
<feature type="region of interest" description="Disordered" evidence="8">
    <location>
        <begin position="1511"/>
        <end position="1729"/>
    </location>
</feature>
<evidence type="ECO:0000259" key="11">
    <source>
        <dbReference type="PROSITE" id="PS50893"/>
    </source>
</evidence>
<dbReference type="InterPro" id="IPR032675">
    <property type="entry name" value="LRR_dom_sf"/>
</dbReference>
<keyword evidence="5" id="KW-0067">ATP-binding</keyword>
<dbReference type="InterPro" id="IPR017871">
    <property type="entry name" value="ABC_transporter-like_CS"/>
</dbReference>
<dbReference type="Pfam" id="PF19055">
    <property type="entry name" value="ABC2_membrane_7"/>
    <property type="match status" value="2"/>
</dbReference>
<feature type="chain" id="PRO_5015125963" evidence="10">
    <location>
        <begin position="16"/>
        <end position="2167"/>
    </location>
</feature>
<evidence type="ECO:0000256" key="4">
    <source>
        <dbReference type="ARBA" id="ARBA00022741"/>
    </source>
</evidence>
<keyword evidence="10" id="KW-0732">Signal</keyword>
<organism evidence="12 13">
    <name type="scientific">Planoprotostelium fungivorum</name>
    <dbReference type="NCBI Taxonomy" id="1890364"/>
    <lineage>
        <taxon>Eukaryota</taxon>
        <taxon>Amoebozoa</taxon>
        <taxon>Evosea</taxon>
        <taxon>Variosea</taxon>
        <taxon>Cavosteliida</taxon>
        <taxon>Cavosteliaceae</taxon>
        <taxon>Planoprotostelium</taxon>
    </lineage>
</organism>
<evidence type="ECO:0000256" key="9">
    <source>
        <dbReference type="SAM" id="Phobius"/>
    </source>
</evidence>
<keyword evidence="4" id="KW-0547">Nucleotide-binding</keyword>
<dbReference type="InterPro" id="IPR057207">
    <property type="entry name" value="FBXL15_LRR"/>
</dbReference>
<feature type="transmembrane region" description="Helical" evidence="9">
    <location>
        <begin position="1095"/>
        <end position="1119"/>
    </location>
</feature>
<dbReference type="SUPFAM" id="SSF52540">
    <property type="entry name" value="P-loop containing nucleoside triphosphate hydrolases"/>
    <property type="match status" value="1"/>
</dbReference>
<feature type="compositionally biased region" description="Basic and acidic residues" evidence="8">
    <location>
        <begin position="1422"/>
        <end position="1434"/>
    </location>
</feature>
<protein>
    <submittedName>
        <fullName evidence="12">Abc transporter aaa ATPase</fullName>
    </submittedName>
</protein>
<reference evidence="12 13" key="1">
    <citation type="journal article" date="2018" name="Genome Biol. Evol.">
        <title>Multiple Roots of Fruiting Body Formation in Amoebozoa.</title>
        <authorList>
            <person name="Hillmann F."/>
            <person name="Forbes G."/>
            <person name="Novohradska S."/>
            <person name="Ferling I."/>
            <person name="Riege K."/>
            <person name="Groth M."/>
            <person name="Westermann M."/>
            <person name="Marz M."/>
            <person name="Spaller T."/>
            <person name="Winckler T."/>
            <person name="Schaap P."/>
            <person name="Glockner G."/>
        </authorList>
    </citation>
    <scope>NUCLEOTIDE SEQUENCE [LARGE SCALE GENOMIC DNA]</scope>
    <source>
        <strain evidence="12 13">Jena</strain>
    </source>
</reference>
<feature type="compositionally biased region" description="Basic and acidic residues" evidence="8">
    <location>
        <begin position="1668"/>
        <end position="1683"/>
    </location>
</feature>
<evidence type="ECO:0000256" key="6">
    <source>
        <dbReference type="ARBA" id="ARBA00022989"/>
    </source>
</evidence>
<dbReference type="STRING" id="1890364.A0A2P6N535"/>
<dbReference type="GO" id="GO:0016020">
    <property type="term" value="C:membrane"/>
    <property type="evidence" value="ECO:0007669"/>
    <property type="project" value="UniProtKB-SubCell"/>
</dbReference>
<dbReference type="GO" id="GO:0016887">
    <property type="term" value="F:ATP hydrolysis activity"/>
    <property type="evidence" value="ECO:0007669"/>
    <property type="project" value="InterPro"/>
</dbReference>
<feature type="transmembrane region" description="Helical" evidence="9">
    <location>
        <begin position="1055"/>
        <end position="1074"/>
    </location>
</feature>
<dbReference type="InterPro" id="IPR003439">
    <property type="entry name" value="ABC_transporter-like_ATP-bd"/>
</dbReference>
<comment type="subcellular location">
    <subcellularLocation>
        <location evidence="1">Membrane</location>
        <topology evidence="1">Multi-pass membrane protein</topology>
    </subcellularLocation>
</comment>
<dbReference type="EMBL" id="MDYQ01000199">
    <property type="protein sequence ID" value="PRP79061.1"/>
    <property type="molecule type" value="Genomic_DNA"/>
</dbReference>
<feature type="transmembrane region" description="Helical" evidence="9">
    <location>
        <begin position="659"/>
        <end position="679"/>
    </location>
</feature>
<dbReference type="Gene3D" id="3.80.10.10">
    <property type="entry name" value="Ribonuclease Inhibitor"/>
    <property type="match status" value="2"/>
</dbReference>
<dbReference type="SMART" id="SM00382">
    <property type="entry name" value="AAA"/>
    <property type="match status" value="1"/>
</dbReference>
<dbReference type="Gene3D" id="3.40.50.300">
    <property type="entry name" value="P-loop containing nucleotide triphosphate hydrolases"/>
    <property type="match status" value="1"/>
</dbReference>
<dbReference type="PANTHER" id="PTHR48041">
    <property type="entry name" value="ABC TRANSPORTER G FAMILY MEMBER 28"/>
    <property type="match status" value="1"/>
</dbReference>
<dbReference type="InParanoid" id="A0A2P6N535"/>
<feature type="compositionally biased region" description="Basic and acidic residues" evidence="8">
    <location>
        <begin position="1577"/>
        <end position="1658"/>
    </location>
</feature>
<keyword evidence="13" id="KW-1185">Reference proteome</keyword>
<keyword evidence="3 9" id="KW-0812">Transmembrane</keyword>
<keyword evidence="2" id="KW-0813">Transport</keyword>
<dbReference type="InterPro" id="IPR050352">
    <property type="entry name" value="ABCG_transporters"/>
</dbReference>
<dbReference type="PROSITE" id="PS00211">
    <property type="entry name" value="ABC_TRANSPORTER_1"/>
    <property type="match status" value="1"/>
</dbReference>
<evidence type="ECO:0000256" key="2">
    <source>
        <dbReference type="ARBA" id="ARBA00022448"/>
    </source>
</evidence>
<dbReference type="Pfam" id="PF00005">
    <property type="entry name" value="ABC_tran"/>
    <property type="match status" value="1"/>
</dbReference>
<evidence type="ECO:0000256" key="1">
    <source>
        <dbReference type="ARBA" id="ARBA00004141"/>
    </source>
</evidence>
<gene>
    <name evidence="12" type="ORF">PROFUN_13139</name>
</gene>
<feature type="compositionally biased region" description="Polar residues" evidence="8">
    <location>
        <begin position="1462"/>
        <end position="1476"/>
    </location>
</feature>
<dbReference type="GO" id="GO:0005524">
    <property type="term" value="F:ATP binding"/>
    <property type="evidence" value="ECO:0007669"/>
    <property type="project" value="UniProtKB-KW"/>
</dbReference>
<dbReference type="GO" id="GO:0140359">
    <property type="term" value="F:ABC-type transporter activity"/>
    <property type="evidence" value="ECO:0007669"/>
    <property type="project" value="InterPro"/>
</dbReference>
<evidence type="ECO:0000256" key="3">
    <source>
        <dbReference type="ARBA" id="ARBA00022692"/>
    </source>
</evidence>
<proteinExistence type="predicted"/>
<dbReference type="InterPro" id="IPR027417">
    <property type="entry name" value="P-loop_NTPase"/>
</dbReference>
<evidence type="ECO:0000313" key="12">
    <source>
        <dbReference type="EMBL" id="PRP79061.1"/>
    </source>
</evidence>
<feature type="transmembrane region" description="Helical" evidence="9">
    <location>
        <begin position="1025"/>
        <end position="1043"/>
    </location>
</feature>
<dbReference type="SMART" id="SM00367">
    <property type="entry name" value="LRR_CC"/>
    <property type="match status" value="9"/>
</dbReference>
<dbReference type="SUPFAM" id="SSF52047">
    <property type="entry name" value="RNI-like"/>
    <property type="match status" value="1"/>
</dbReference>
<feature type="transmembrane region" description="Helical" evidence="9">
    <location>
        <begin position="1125"/>
        <end position="1148"/>
    </location>
</feature>
<evidence type="ECO:0000313" key="13">
    <source>
        <dbReference type="Proteomes" id="UP000241769"/>
    </source>
</evidence>
<name>A0A2P6N535_9EUKA</name>
<keyword evidence="7 9" id="KW-0472">Membrane</keyword>
<sequence length="2167" mass="243310">MRVQLLLLLVTFSLADEVIQYKDPTDDTNCYTLDTCVKCLSDTSGICAWYDYTQSCENIDSGLPLSNTCSDYVAKDDPCSQYTECSSCVIYEGRNNTCGWNGTHCMWWKSVSPPLSLSLNVCPYNSSRVFPRLSSLFESNLWMVYRSIKGWGSYETTKNASHCPYDPSKDLCVPLTQKGCTTCLWAPLTDDIYCEWNLLDNRCLQSNYDNVTEPVTNFAQCPWGPHIEDPCATVEGADSCFTCIRVDGFTPYCGWLPGNNTCVSLNSHLPSLIIDPNQCPYLPKNDKCRDDHHSQCFEALTKGKGTCGFMLLNNTAVSLAMFNNSNPPHNSILTDALQCPDAGADPCEGQYLSVMEMNCQVCVQLIECGWYPQNQSCHGLHKKHLPLVKHCVSGCDNITNCRDCARYKPEEYTCSWSYLNNTCLPSRDNFYLHQFPDIASTKRTPTDPSVALTCGDVRDDCSEENMSHYLCEDDSMYDFKWCYPGSVFQHSACAAGFMRVIKNTTDFWGGRNVTEETIRCCPGYYCPQNKVCAVKCAAGNYCPRSIANYTVQRSDLDYYKKHPPMCHPYLPILPSPQLGCGGAPLGQLCRAGHYCPNTTSEWVESAQKIPMYHRLICPENHFCRQAVTSPTRCYPPPLYYLLYVFLSCPEGSSHPQARLILILLIAGIFFLYPLVTKLIKWIKARFAKKVGETDGHLPLKTNYGTVPPDYDISTIYNEPVSPVDIIFYDLGYTLSDGNTILHQMSGTFSAGKFTAIMGPSGCGKTTLMFSIMGKLGDRSEGTVQPDIRSLRSIVGFVPQEDIMHRELTVLENIKFSAQYRQVRGISKHKLNEATITILGLSAVRNIIIGDDFQRGVSGGQRKRVNIGMEVVNAPSVLFLDEPTSGLDSSMSLELCHTLKSLTRMNVNVITVIHQPRYDIFDQFDDIILLKKGGTLIYNGPKEEVMDFLEQHGFVPQHFQNPCDYILDVISDPNFQAVPRSKLVDRSQISALSALTTDRQNTHPLWQVWYIIMRTILQNYRQMSTLQGDIGLSMVAGIIVGLIYRNPTEIQIPQASFLLVLVSSLTSMVLSLRLFGLEKSVYWRENASGMNGVSYFFGKNFASFPSYALTAGIFLVFYYILSVPRATFAIYLAILIVNHFCISGLAHFLSILMTPHTSQLTGVVVIMVQCCAGGFSPTLSDLRQISVVLYWVSFTLPSRWTMEALSIVNLEALTAAQEDIQETLLKKFGYNLNFLGVCFGSLIAMGIFWRLCTLLAILFANHLFRSQLNPFDTNTGSHNGEEPVVECKRRIILLSSLKEQLPPTLSGACTAISGMFCDILELLNCSAVLHPNATPRISLAEYSQLFRRLLGLPSPKLNQRVTNLSTSQVPKPHWSIRQRQNELRQKKSPFVRKCKRNSVPHSQERGFEYFGASWLSRGKKVHKSDGDSESDRESLNSEEEEDCDNRFPSFDVGIILTPYSCSSQPTESVPGSFSSPRKSAAGSAPHTPAGSSHIVRTITLSDTTESSVVRRLNLSESEVEEELQDEDSAEESEEDEIDVAETEKTEKVCIISDDDDFVKKKPVLARKSSLASPKKTPSKSEETKEEKKERLKRTEQEIKRRREEREKKETNKSEEKETKKRKKEEEKEEKKKKKEEEKEEKKKEMDKKKMEKKVAEKKEPKKRATTSKKKVEAQKAKEKKEYEAKINIQVAKKQKKMEDSSSSSEEEAENNEEGYVHNPTGLAHGGRRRKTWEDQARFARIDFGRSNEMKERSKLTNIFSSPFAIMSETVAEDSTPKKKSRVQNKTKIPAVIDSLQTMCLKLLVQYIDCVESFGLLPPSLQDGMCALLARHSKFTPDVLDLFLEPDMTVLHLSNCSELDPKTLATVARCKQLEKLTIAGCGKLTNEALVTIAEHCPTIRDLRLDGCYGIGDESLIKVAQTHPKLESLTLGWIEKFTSDFTEALGTGCPQLRTLGFIQCVNMNDVMLSPLGFLNHLESLTLEGIPQVSDAGVKNMMQASMTNMKRLSIVRCEGLSGNGVVDMISMCPNLTSIVLEDITEMDDSHLQQISLVCTNLETFRISGCPSFEDASMTQLVQNNPTLVRLGVCKNPKIGMKTVEEMCKSCPKLQELDLSWSRATDDFVVDHLLKHSHRLRKITLWGCSRVTDVAVRVMLRHGLEVIGKDQFTLAL</sequence>
<feature type="region of interest" description="Disordered" evidence="8">
    <location>
        <begin position="1418"/>
        <end position="1445"/>
    </location>
</feature>
<dbReference type="PANTHER" id="PTHR48041:SF91">
    <property type="entry name" value="ABC TRANSPORTER G FAMILY MEMBER 28"/>
    <property type="match status" value="1"/>
</dbReference>
<dbReference type="Proteomes" id="UP000241769">
    <property type="component" value="Unassembled WGS sequence"/>
</dbReference>
<evidence type="ECO:0000256" key="10">
    <source>
        <dbReference type="SAM" id="SignalP"/>
    </source>
</evidence>